<dbReference type="PANTHER" id="PTHR35371">
    <property type="entry name" value="INNER MEMBRANE PROTEIN"/>
    <property type="match status" value="1"/>
</dbReference>
<dbReference type="GO" id="GO:0016020">
    <property type="term" value="C:membrane"/>
    <property type="evidence" value="ECO:0007669"/>
    <property type="project" value="UniProtKB-SubCell"/>
</dbReference>
<dbReference type="EMBL" id="JAMD01000004">
    <property type="protein sequence ID" value="KEJ96061.1"/>
    <property type="molecule type" value="Genomic_DNA"/>
</dbReference>
<reference evidence="6 7" key="1">
    <citation type="submission" date="2014-01" db="EMBL/GenBank/DDBJ databases">
        <title>Sulfitobacter sp. H3 (MCCC 1A00686) Genome Sequencing.</title>
        <authorList>
            <person name="Lai Q."/>
            <person name="Hong Z."/>
        </authorList>
    </citation>
    <scope>NUCLEOTIDE SEQUENCE [LARGE SCALE GENOMIC DNA]</scope>
    <source>
        <strain evidence="6 7">H3</strain>
    </source>
</reference>
<evidence type="ECO:0000313" key="6">
    <source>
        <dbReference type="EMBL" id="KEJ96061.1"/>
    </source>
</evidence>
<evidence type="ECO:0000256" key="3">
    <source>
        <dbReference type="ARBA" id="ARBA00022989"/>
    </source>
</evidence>
<keyword evidence="7" id="KW-1185">Reference proteome</keyword>
<evidence type="ECO:0008006" key="8">
    <source>
        <dbReference type="Google" id="ProtNLM"/>
    </source>
</evidence>
<feature type="transmembrane region" description="Helical" evidence="5">
    <location>
        <begin position="84"/>
        <end position="106"/>
    </location>
</feature>
<gene>
    <name evidence="6" type="ORF">SUH3_17520</name>
</gene>
<feature type="transmembrane region" description="Helical" evidence="5">
    <location>
        <begin position="61"/>
        <end position="77"/>
    </location>
</feature>
<comment type="subcellular location">
    <subcellularLocation>
        <location evidence="1">Membrane</location>
    </subcellularLocation>
</comment>
<accession>A0A073J319</accession>
<dbReference type="SUPFAM" id="SSF161084">
    <property type="entry name" value="MAPEG domain-like"/>
    <property type="match status" value="1"/>
</dbReference>
<dbReference type="OrthoDB" id="7743618at2"/>
<dbReference type="InterPro" id="IPR023352">
    <property type="entry name" value="MAPEG-like_dom_sf"/>
</dbReference>
<evidence type="ECO:0000313" key="7">
    <source>
        <dbReference type="Proteomes" id="UP000027746"/>
    </source>
</evidence>
<protein>
    <recommendedName>
        <fullName evidence="8">MAPEG family protein</fullName>
    </recommendedName>
</protein>
<dbReference type="RefSeq" id="WP_037925092.1">
    <property type="nucleotide sequence ID" value="NZ_CP054599.1"/>
</dbReference>
<name>A0A073J319_9RHOB</name>
<dbReference type="Proteomes" id="UP000027746">
    <property type="component" value="Unassembled WGS sequence"/>
</dbReference>
<dbReference type="GeneID" id="68871123"/>
<evidence type="ECO:0000256" key="2">
    <source>
        <dbReference type="ARBA" id="ARBA00022692"/>
    </source>
</evidence>
<feature type="transmembrane region" description="Helical" evidence="5">
    <location>
        <begin position="112"/>
        <end position="130"/>
    </location>
</feature>
<sequence length="131" mass="14528">MTPLLLTIALAGLLHIVQFVVASTMANMDVGPSYTTSPRDRDPSRPMRNVTARMLRAYDNNVQMFPFFAAAVLLIHVTDQVTTLTLGAAWVYLAARALYIPAYALGWQPWRSYIWLVALACVAILFIASLI</sequence>
<comment type="caution">
    <text evidence="6">The sequence shown here is derived from an EMBL/GenBank/DDBJ whole genome shotgun (WGS) entry which is preliminary data.</text>
</comment>
<dbReference type="InterPro" id="IPR001129">
    <property type="entry name" value="Membr-assoc_MAPEG"/>
</dbReference>
<dbReference type="AlphaFoldDB" id="A0A073J319"/>
<dbReference type="Gene3D" id="1.20.120.550">
    <property type="entry name" value="Membrane associated eicosanoid/glutathione metabolism-like domain"/>
    <property type="match status" value="1"/>
</dbReference>
<dbReference type="Pfam" id="PF01124">
    <property type="entry name" value="MAPEG"/>
    <property type="match status" value="1"/>
</dbReference>
<evidence type="ECO:0000256" key="1">
    <source>
        <dbReference type="ARBA" id="ARBA00004370"/>
    </source>
</evidence>
<proteinExistence type="predicted"/>
<keyword evidence="4 5" id="KW-0472">Membrane</keyword>
<dbReference type="PANTHER" id="PTHR35371:SF1">
    <property type="entry name" value="BLR7753 PROTEIN"/>
    <property type="match status" value="1"/>
</dbReference>
<keyword evidence="2 5" id="KW-0812">Transmembrane</keyword>
<organism evidence="6 7">
    <name type="scientific">Pseudosulfitobacter pseudonitzschiae</name>
    <dbReference type="NCBI Taxonomy" id="1402135"/>
    <lineage>
        <taxon>Bacteria</taxon>
        <taxon>Pseudomonadati</taxon>
        <taxon>Pseudomonadota</taxon>
        <taxon>Alphaproteobacteria</taxon>
        <taxon>Rhodobacterales</taxon>
        <taxon>Roseobacteraceae</taxon>
        <taxon>Pseudosulfitobacter</taxon>
    </lineage>
</organism>
<keyword evidence="3 5" id="KW-1133">Transmembrane helix</keyword>
<evidence type="ECO:0000256" key="5">
    <source>
        <dbReference type="SAM" id="Phobius"/>
    </source>
</evidence>
<evidence type="ECO:0000256" key="4">
    <source>
        <dbReference type="ARBA" id="ARBA00023136"/>
    </source>
</evidence>